<sequence>MKRGQFLVNMVKERDKENITPPIIFTQHANLEYDFKMSSSDVVSSKETVEALSVVDTFIPSTSKQQKYGVSKYYISPIQSDESDIDDSDEDPDFQLVHKSKIPPKVVPPSSSSTSSTGSSSCPCSSKSNSSSDTEDDSEQVDPQNAMVLETSTQNIDIEKKSKKRVRKPLKWKSKVAKQLRNSGKAYLSQSKSKKQVPERKVGPPCGEKCRLKCKDKIDEVSRQQIFDAYWGLGNLERQREFVVRHSQQIKPKYRYSSTQNFRALNTAFYFEVNESKIRVCKPFFKSTLDLSHKAIKTALSKKTESGVIQADFRGRHDNHPTIDPQIKQSVKDFINSIPRIESHYLRAQTTREFISSDKSLADIYRDYKRLRERDELPVATSSTFNRIFNTEFNISFFVPKKDQCDLCERFKNSDDKEKRKLIQEYEEHLKEKTLARTEKENDKNRKDGTVVAVYDLQAVLQIPKGQISLFFYKSRINCLNFTISDLRAKDVICYFWDETEGKRGAVEIGSCILDYIKSQVDQNPNKEIDVIFYSDNCGGQQKNKFLLSAYAYAVNKLTVKSITHKFLIRGHSQNEGDNVHSVIEKQIKRYLQSGPIYIPEQYKTLIVTAKKTGKPYKVVEMTHSKFYDMKALQESWGSNFNIDEEKNQIKWHDIKVLRVEKEHPEAFFYKTSFTEEIYRKACVRKRVLRRRGTGLAIDQSLFSIGLTQAYNEKIALSDAKKKDIQELIDKNVIPKSYYDIYYKYLLDNIDN</sequence>
<evidence type="ECO:0000259" key="2">
    <source>
        <dbReference type="Pfam" id="PF25273"/>
    </source>
</evidence>
<evidence type="ECO:0000313" key="3">
    <source>
        <dbReference type="EMBL" id="CAH2102382.1"/>
    </source>
</evidence>
<proteinExistence type="predicted"/>
<dbReference type="Pfam" id="PF25273">
    <property type="entry name" value="DUF7869"/>
    <property type="match status" value="1"/>
</dbReference>
<evidence type="ECO:0000313" key="4">
    <source>
        <dbReference type="Proteomes" id="UP001153954"/>
    </source>
</evidence>
<protein>
    <recommendedName>
        <fullName evidence="2">DUF7869 domain-containing protein</fullName>
    </recommendedName>
</protein>
<evidence type="ECO:0000256" key="1">
    <source>
        <dbReference type="SAM" id="MobiDB-lite"/>
    </source>
</evidence>
<dbReference type="PANTHER" id="PTHR10773:SF19">
    <property type="match status" value="1"/>
</dbReference>
<comment type="caution">
    <text evidence="3">The sequence shown here is derived from an EMBL/GenBank/DDBJ whole genome shotgun (WGS) entry which is preliminary data.</text>
</comment>
<organism evidence="3 4">
    <name type="scientific">Euphydryas editha</name>
    <name type="common">Edith's checkerspot</name>
    <dbReference type="NCBI Taxonomy" id="104508"/>
    <lineage>
        <taxon>Eukaryota</taxon>
        <taxon>Metazoa</taxon>
        <taxon>Ecdysozoa</taxon>
        <taxon>Arthropoda</taxon>
        <taxon>Hexapoda</taxon>
        <taxon>Insecta</taxon>
        <taxon>Pterygota</taxon>
        <taxon>Neoptera</taxon>
        <taxon>Endopterygota</taxon>
        <taxon>Lepidoptera</taxon>
        <taxon>Glossata</taxon>
        <taxon>Ditrysia</taxon>
        <taxon>Papilionoidea</taxon>
        <taxon>Nymphalidae</taxon>
        <taxon>Nymphalinae</taxon>
        <taxon>Euphydryas</taxon>
    </lineage>
</organism>
<feature type="region of interest" description="Disordered" evidence="1">
    <location>
        <begin position="81"/>
        <end position="202"/>
    </location>
</feature>
<dbReference type="AlphaFoldDB" id="A0AAU9UWZ4"/>
<keyword evidence="4" id="KW-1185">Reference proteome</keyword>
<dbReference type="EMBL" id="CAKOGL010000025">
    <property type="protein sequence ID" value="CAH2102382.1"/>
    <property type="molecule type" value="Genomic_DNA"/>
</dbReference>
<dbReference type="PANTHER" id="PTHR10773">
    <property type="entry name" value="DNA-DIRECTED RNA POLYMERASES I, II, AND III SUBUNIT RPABC2"/>
    <property type="match status" value="1"/>
</dbReference>
<feature type="compositionally biased region" description="Basic residues" evidence="1">
    <location>
        <begin position="161"/>
        <end position="178"/>
    </location>
</feature>
<name>A0AAU9UWZ4_EUPED</name>
<reference evidence="3" key="1">
    <citation type="submission" date="2022-03" db="EMBL/GenBank/DDBJ databases">
        <authorList>
            <person name="Tunstrom K."/>
        </authorList>
    </citation>
    <scope>NUCLEOTIDE SEQUENCE</scope>
</reference>
<feature type="compositionally biased region" description="Low complexity" evidence="1">
    <location>
        <begin position="108"/>
        <end position="132"/>
    </location>
</feature>
<feature type="domain" description="DUF7869" evidence="2">
    <location>
        <begin position="512"/>
        <end position="590"/>
    </location>
</feature>
<dbReference type="Proteomes" id="UP001153954">
    <property type="component" value="Unassembled WGS sequence"/>
</dbReference>
<accession>A0AAU9UWZ4</accession>
<dbReference type="InterPro" id="IPR057191">
    <property type="entry name" value="DUF7869"/>
</dbReference>
<gene>
    <name evidence="3" type="ORF">EEDITHA_LOCUS17022</name>
</gene>
<feature type="compositionally biased region" description="Acidic residues" evidence="1">
    <location>
        <begin position="81"/>
        <end position="93"/>
    </location>
</feature>